<evidence type="ECO:0000313" key="9">
    <source>
        <dbReference type="EMBL" id="CAI9086938.1"/>
    </source>
</evidence>
<protein>
    <recommendedName>
        <fullName evidence="5">Growth-regulating factor</fullName>
    </recommendedName>
</protein>
<dbReference type="AlphaFoldDB" id="A0AAV1BWV4"/>
<dbReference type="SMART" id="SM00951">
    <property type="entry name" value="QLQ"/>
    <property type="match status" value="1"/>
</dbReference>
<keyword evidence="5" id="KW-0804">Transcription</keyword>
<feature type="compositionally biased region" description="Polar residues" evidence="6">
    <location>
        <begin position="229"/>
        <end position="239"/>
    </location>
</feature>
<feature type="region of interest" description="Disordered" evidence="6">
    <location>
        <begin position="33"/>
        <end position="85"/>
    </location>
</feature>
<evidence type="ECO:0000256" key="4">
    <source>
        <dbReference type="PROSITE-ProRule" id="PRU01002"/>
    </source>
</evidence>
<comment type="similarity">
    <text evidence="2 5">Belongs to the GRF family.</text>
</comment>
<feature type="domain" description="WRC" evidence="8">
    <location>
        <begin position="185"/>
        <end position="229"/>
    </location>
</feature>
<organism evidence="9 10">
    <name type="scientific">Oldenlandia corymbosa var. corymbosa</name>
    <dbReference type="NCBI Taxonomy" id="529605"/>
    <lineage>
        <taxon>Eukaryota</taxon>
        <taxon>Viridiplantae</taxon>
        <taxon>Streptophyta</taxon>
        <taxon>Embryophyta</taxon>
        <taxon>Tracheophyta</taxon>
        <taxon>Spermatophyta</taxon>
        <taxon>Magnoliopsida</taxon>
        <taxon>eudicotyledons</taxon>
        <taxon>Gunneridae</taxon>
        <taxon>Pentapetalae</taxon>
        <taxon>asterids</taxon>
        <taxon>lamiids</taxon>
        <taxon>Gentianales</taxon>
        <taxon>Rubiaceae</taxon>
        <taxon>Rubioideae</taxon>
        <taxon>Spermacoceae</taxon>
        <taxon>Hedyotis-Oldenlandia complex</taxon>
        <taxon>Oldenlandia</taxon>
    </lineage>
</organism>
<comment type="subcellular location">
    <subcellularLocation>
        <location evidence="1 4 5">Nucleus</location>
    </subcellularLocation>
</comment>
<evidence type="ECO:0000259" key="7">
    <source>
        <dbReference type="PROSITE" id="PS51666"/>
    </source>
</evidence>
<evidence type="ECO:0000313" key="10">
    <source>
        <dbReference type="Proteomes" id="UP001161247"/>
    </source>
</evidence>
<keyword evidence="10" id="KW-1185">Reference proteome</keyword>
<dbReference type="GO" id="GO:0099402">
    <property type="term" value="P:plant organ development"/>
    <property type="evidence" value="ECO:0007669"/>
    <property type="project" value="UniProtKB-ARBA"/>
</dbReference>
<feature type="compositionally biased region" description="Basic residues" evidence="6">
    <location>
        <begin position="216"/>
        <end position="225"/>
    </location>
</feature>
<evidence type="ECO:0000256" key="6">
    <source>
        <dbReference type="SAM" id="MobiDB-lite"/>
    </source>
</evidence>
<sequence length="531" mass="57564">MGETIKLELDHRHNHLTHDSTEVGYHHQYYLHHRHRRSSSIPRNTVDDDDDNDGGGGYGGGGGGPGKNGGGADEVERPNTTTTADASAATVRANSLPPFDIFLTNTNTFAAAFKPSGGGLAANLGLPFTPAQWKELERQAMIYKYMTASVPVPPNLLFSRDPSLPSWNADGAYLRYSGYNTMNKDMEPGRCKRTDGKKWRCSRDVAPHQKYCERHLHRGRPRSRKHVEQQLQTSSSPGQNNNGIAIAAVANNHNSKKSRLQTTNIGGSGCGGVSGCSSDQPIKKGEEALLLEEQNTLNQRKRAFDWSAEQQQWLHLMDSKHGMNAPGVDTKALNTVLQQQGGYEVEEPLNLFSYGSTDDFGRGNLHYNQIDHNQSHLLLNNFEGQQGNDPTRGFIDAWSNDQESRMPSSDQQNPWPYSDHSLTLSMALDAPGIGSVGVSRCSPVSWPSFHSGGPLAEVLGPSSSIPVGSNPASPYTGNGDSISPPATSVSSPTGILHRALFSHSDSSVDNSPTLGASNATTPDLIAFQWLN</sequence>
<keyword evidence="3 4" id="KW-0539">Nucleus</keyword>
<evidence type="ECO:0000256" key="5">
    <source>
        <dbReference type="RuleBase" id="RU367127"/>
    </source>
</evidence>
<feature type="short sequence motif" description="Bipartite nuclear localization signal" evidence="4">
    <location>
        <begin position="218"/>
        <end position="225"/>
    </location>
</feature>
<keyword evidence="5" id="KW-0010">Activator</keyword>
<name>A0AAV1BWV4_OLDCO</name>
<feature type="region of interest" description="Disordered" evidence="6">
    <location>
        <begin position="216"/>
        <end position="242"/>
    </location>
</feature>
<feature type="short sequence motif" description="Bipartite nuclear localization signal" evidence="4">
    <location>
        <begin position="190"/>
        <end position="200"/>
    </location>
</feature>
<dbReference type="Proteomes" id="UP001161247">
    <property type="component" value="Unassembled WGS sequence"/>
</dbReference>
<dbReference type="InterPro" id="IPR014977">
    <property type="entry name" value="WRC_dom"/>
</dbReference>
<comment type="caution">
    <text evidence="9">The sequence shown here is derived from an EMBL/GenBank/DDBJ whole genome shotgun (WGS) entry which is preliminary data.</text>
</comment>
<feature type="compositionally biased region" description="Gly residues" evidence="6">
    <location>
        <begin position="54"/>
        <end position="72"/>
    </location>
</feature>
<dbReference type="PROSITE" id="PS51666">
    <property type="entry name" value="QLQ"/>
    <property type="match status" value="1"/>
</dbReference>
<dbReference type="Pfam" id="PF08880">
    <property type="entry name" value="QLQ"/>
    <property type="match status" value="1"/>
</dbReference>
<dbReference type="GO" id="GO:0005524">
    <property type="term" value="F:ATP binding"/>
    <property type="evidence" value="ECO:0007669"/>
    <property type="project" value="UniProtKB-UniRule"/>
</dbReference>
<dbReference type="GO" id="GO:0006355">
    <property type="term" value="P:regulation of DNA-templated transcription"/>
    <property type="evidence" value="ECO:0007669"/>
    <property type="project" value="InterPro"/>
</dbReference>
<dbReference type="Pfam" id="PF08879">
    <property type="entry name" value="WRC"/>
    <property type="match status" value="1"/>
</dbReference>
<dbReference type="GO" id="GO:0005634">
    <property type="term" value="C:nucleus"/>
    <property type="evidence" value="ECO:0007669"/>
    <property type="project" value="UniProtKB-SubCell"/>
</dbReference>
<evidence type="ECO:0000259" key="8">
    <source>
        <dbReference type="PROSITE" id="PS51667"/>
    </source>
</evidence>
<dbReference type="InterPro" id="IPR031137">
    <property type="entry name" value="GRF"/>
</dbReference>
<dbReference type="EMBL" id="CATKSE010000001">
    <property type="protein sequence ID" value="CAI9086938.1"/>
    <property type="molecule type" value="Genomic_DNA"/>
</dbReference>
<reference evidence="9" key="1">
    <citation type="submission" date="2023-03" db="EMBL/GenBank/DDBJ databases">
        <authorList>
            <person name="Julca I."/>
        </authorList>
    </citation>
    <scope>NUCLEOTIDE SEQUENCE</scope>
</reference>
<feature type="region of interest" description="Disordered" evidence="6">
    <location>
        <begin position="469"/>
        <end position="489"/>
    </location>
</feature>
<comment type="domain">
    <text evidence="5">The QLQ domain and WRC domain may be involved in protein-protein interaction and DNA-binding, respectively.</text>
</comment>
<evidence type="ECO:0000256" key="2">
    <source>
        <dbReference type="ARBA" id="ARBA00008122"/>
    </source>
</evidence>
<dbReference type="GO" id="GO:0006351">
    <property type="term" value="P:DNA-templated transcription"/>
    <property type="evidence" value="ECO:0007669"/>
    <property type="project" value="UniProtKB-UniRule"/>
</dbReference>
<feature type="domain" description="QLQ" evidence="7">
    <location>
        <begin position="127"/>
        <end position="162"/>
    </location>
</feature>
<dbReference type="PROSITE" id="PS51667">
    <property type="entry name" value="WRC"/>
    <property type="match status" value="1"/>
</dbReference>
<gene>
    <name evidence="9" type="ORF">OLC1_LOCUS24901</name>
</gene>
<dbReference type="InterPro" id="IPR014978">
    <property type="entry name" value="Gln-Leu-Gln_QLQ"/>
</dbReference>
<evidence type="ECO:0000256" key="3">
    <source>
        <dbReference type="ARBA" id="ARBA00023242"/>
    </source>
</evidence>
<evidence type="ECO:0000256" key="1">
    <source>
        <dbReference type="ARBA" id="ARBA00004123"/>
    </source>
</evidence>
<dbReference type="PANTHER" id="PTHR31602:SF101">
    <property type="entry name" value="GROWTH-REGULATING FACTOR 7"/>
    <property type="match status" value="1"/>
</dbReference>
<proteinExistence type="inferred from homology"/>
<keyword evidence="5" id="KW-0805">Transcription regulation</keyword>
<dbReference type="PANTHER" id="PTHR31602">
    <property type="entry name" value="GROWTH-REGULATING FACTOR 5"/>
    <property type="match status" value="1"/>
</dbReference>
<accession>A0AAV1BWV4</accession>
<comment type="function">
    <text evidence="5">Transcription activator.</text>
</comment>